<gene>
    <name evidence="2" type="ORF">HMPREF9306_01644</name>
</gene>
<dbReference type="Proteomes" id="UP000014417">
    <property type="component" value="Unassembled WGS sequence"/>
</dbReference>
<dbReference type="InterPro" id="IPR036291">
    <property type="entry name" value="NAD(P)-bd_dom_sf"/>
</dbReference>
<dbReference type="AlphaFoldDB" id="S2W135"/>
<dbReference type="Gene3D" id="3.90.180.10">
    <property type="entry name" value="Medium-chain alcohol dehydrogenases, catalytic domain"/>
    <property type="match status" value="1"/>
</dbReference>
<dbReference type="SMART" id="SM00829">
    <property type="entry name" value="PKS_ER"/>
    <property type="match status" value="1"/>
</dbReference>
<dbReference type="OrthoDB" id="9787435at2"/>
<dbReference type="InterPro" id="IPR013154">
    <property type="entry name" value="ADH-like_N"/>
</dbReference>
<dbReference type="InterPro" id="IPR011032">
    <property type="entry name" value="GroES-like_sf"/>
</dbReference>
<proteinExistence type="predicted"/>
<evidence type="ECO:0000313" key="3">
    <source>
        <dbReference type="Proteomes" id="UP000014417"/>
    </source>
</evidence>
<dbReference type="GO" id="GO:0016491">
    <property type="term" value="F:oxidoreductase activity"/>
    <property type="evidence" value="ECO:0007669"/>
    <property type="project" value="InterPro"/>
</dbReference>
<dbReference type="RefSeq" id="WP_016456455.1">
    <property type="nucleotide sequence ID" value="NZ_KE150269.1"/>
</dbReference>
<dbReference type="SUPFAM" id="SSF51735">
    <property type="entry name" value="NAD(P)-binding Rossmann-fold domains"/>
    <property type="match status" value="1"/>
</dbReference>
<dbReference type="PATRIC" id="fig|883161.3.peg.1629"/>
<feature type="domain" description="Enoyl reductase (ER)" evidence="1">
    <location>
        <begin position="13"/>
        <end position="320"/>
    </location>
</feature>
<dbReference type="HOGENOM" id="CLU_026673_3_4_11"/>
<dbReference type="InterPro" id="IPR020843">
    <property type="entry name" value="ER"/>
</dbReference>
<dbReference type="Gene3D" id="3.40.50.720">
    <property type="entry name" value="NAD(P)-binding Rossmann-like Domain"/>
    <property type="match status" value="1"/>
</dbReference>
<protein>
    <recommendedName>
        <fullName evidence="1">Enoyl reductase (ER) domain-containing protein</fullName>
    </recommendedName>
</protein>
<dbReference type="InterPro" id="IPR052711">
    <property type="entry name" value="Zinc_ADH-like"/>
</dbReference>
<dbReference type="Pfam" id="PF00107">
    <property type="entry name" value="ADH_zinc_N"/>
    <property type="match status" value="1"/>
</dbReference>
<sequence>MLAAFAHTVNNDDPISALTVGQRPEPEAKLGWSKVKVKAASVNHHDLFSLRGIGLSEKQCPMILGTDAAGVDEDGSEVIVHGLIASEGWRGDETLDPRRTLLSEKYDGGLAEYISVPKQNLVAKPEGMSWEVAASVGTAYLTAYAMLFGKANLVPGQLVVVQGAGGGVATATIQLASAAGLRVWAISRSEKKRVRAIDLGAEEAFEPGARLPEKADVVIDNVGAATWSHSVNILRPGGQIIVCGATTGDAPERAELTKIFFRQLQVIGSTFGTKEQLEDMLKFMAAKGIEPVIDSTFPLEQADKALEKLASGDFYGKIVVKP</sequence>
<dbReference type="EMBL" id="AGZR01000009">
    <property type="protein sequence ID" value="EPD32080.1"/>
    <property type="molecule type" value="Genomic_DNA"/>
</dbReference>
<dbReference type="PANTHER" id="PTHR45033">
    <property type="match status" value="1"/>
</dbReference>
<dbReference type="Pfam" id="PF08240">
    <property type="entry name" value="ADH_N"/>
    <property type="match status" value="1"/>
</dbReference>
<comment type="caution">
    <text evidence="2">The sequence shown here is derived from an EMBL/GenBank/DDBJ whole genome shotgun (WGS) entry which is preliminary data.</text>
</comment>
<dbReference type="STRING" id="883161.HMPREF9306_01644"/>
<dbReference type="SUPFAM" id="SSF50129">
    <property type="entry name" value="GroES-like"/>
    <property type="match status" value="1"/>
</dbReference>
<accession>S2W135</accession>
<dbReference type="PANTHER" id="PTHR45033:SF3">
    <property type="entry name" value="DEHYDROGENASE, PUTATIVE (AFU_ORTHOLOGUE AFUA_2G13270)-RELATED"/>
    <property type="match status" value="1"/>
</dbReference>
<organism evidence="2 3">
    <name type="scientific">Propionimicrobium lymphophilum ACS-093-V-SCH5</name>
    <dbReference type="NCBI Taxonomy" id="883161"/>
    <lineage>
        <taxon>Bacteria</taxon>
        <taxon>Bacillati</taxon>
        <taxon>Actinomycetota</taxon>
        <taxon>Actinomycetes</taxon>
        <taxon>Propionibacteriales</taxon>
        <taxon>Propionibacteriaceae</taxon>
        <taxon>Propionimicrobium</taxon>
    </lineage>
</organism>
<keyword evidence="3" id="KW-1185">Reference proteome</keyword>
<evidence type="ECO:0000259" key="1">
    <source>
        <dbReference type="SMART" id="SM00829"/>
    </source>
</evidence>
<name>S2W135_9ACTN</name>
<reference evidence="2 3" key="1">
    <citation type="submission" date="2013-04" db="EMBL/GenBank/DDBJ databases">
        <title>The Genome Sequence of Propionimicrobium lymphophilum ACS-093-V-SCH5.</title>
        <authorList>
            <consortium name="The Broad Institute Genomics Platform"/>
            <person name="Earl A."/>
            <person name="Ward D."/>
            <person name="Feldgarden M."/>
            <person name="Gevers D."/>
            <person name="Saerens B."/>
            <person name="Vaneechoutte M."/>
            <person name="Walker B."/>
            <person name="Young S."/>
            <person name="Zeng Q."/>
            <person name="Gargeya S."/>
            <person name="Fitzgerald M."/>
            <person name="Haas B."/>
            <person name="Abouelleil A."/>
            <person name="Allen A.W."/>
            <person name="Alvarado L."/>
            <person name="Arachchi H.M."/>
            <person name="Berlin A.M."/>
            <person name="Chapman S.B."/>
            <person name="Gainer-Dewar J."/>
            <person name="Goldberg J."/>
            <person name="Griggs A."/>
            <person name="Gujja S."/>
            <person name="Hansen M."/>
            <person name="Howarth C."/>
            <person name="Imamovic A."/>
            <person name="Ireland A."/>
            <person name="Larimer J."/>
            <person name="McCowan C."/>
            <person name="Murphy C."/>
            <person name="Pearson M."/>
            <person name="Poon T.W."/>
            <person name="Priest M."/>
            <person name="Roberts A."/>
            <person name="Saif S."/>
            <person name="Shea T."/>
            <person name="Sisk P."/>
            <person name="Sykes S."/>
            <person name="Wortman J."/>
            <person name="Nusbaum C."/>
            <person name="Birren B."/>
        </authorList>
    </citation>
    <scope>NUCLEOTIDE SEQUENCE [LARGE SCALE GENOMIC DNA]</scope>
    <source>
        <strain evidence="2 3">ACS-093-V-SCH5</strain>
    </source>
</reference>
<evidence type="ECO:0000313" key="2">
    <source>
        <dbReference type="EMBL" id="EPD32080.1"/>
    </source>
</evidence>
<dbReference type="InterPro" id="IPR013149">
    <property type="entry name" value="ADH-like_C"/>
</dbReference>